<feature type="domain" description="Core-binding (CB)" evidence="5">
    <location>
        <begin position="177"/>
        <end position="256"/>
    </location>
</feature>
<accession>A0A2T4HLQ0</accession>
<dbReference type="Gene3D" id="1.10.443.10">
    <property type="entry name" value="Intergrase catalytic core"/>
    <property type="match status" value="1"/>
</dbReference>
<dbReference type="InterPro" id="IPR013762">
    <property type="entry name" value="Integrase-like_cat_sf"/>
</dbReference>
<evidence type="ECO:0000256" key="3">
    <source>
        <dbReference type="ARBA" id="ARBA00023172"/>
    </source>
</evidence>
<dbReference type="Gene3D" id="1.10.150.130">
    <property type="match status" value="1"/>
</dbReference>
<protein>
    <recommendedName>
        <fullName evidence="5">Core-binding (CB) domain-containing protein</fullName>
    </recommendedName>
</protein>
<dbReference type="SUPFAM" id="SSF56349">
    <property type="entry name" value="DNA breaking-rejoining enzymes"/>
    <property type="match status" value="1"/>
</dbReference>
<evidence type="ECO:0000256" key="4">
    <source>
        <dbReference type="PROSITE-ProRule" id="PRU01248"/>
    </source>
</evidence>
<keyword evidence="7" id="KW-1185">Reference proteome</keyword>
<dbReference type="GO" id="GO:0006310">
    <property type="term" value="P:DNA recombination"/>
    <property type="evidence" value="ECO:0007669"/>
    <property type="project" value="UniProtKB-KW"/>
</dbReference>
<keyword evidence="2 4" id="KW-0238">DNA-binding</keyword>
<evidence type="ECO:0000313" key="6">
    <source>
        <dbReference type="EMBL" id="PTD16731.1"/>
    </source>
</evidence>
<dbReference type="InterPro" id="IPR044068">
    <property type="entry name" value="CB"/>
</dbReference>
<dbReference type="InterPro" id="IPR046668">
    <property type="entry name" value="DUF6538"/>
</dbReference>
<dbReference type="InterPro" id="IPR011010">
    <property type="entry name" value="DNA_brk_join_enz"/>
</dbReference>
<keyword evidence="3" id="KW-0233">DNA recombination</keyword>
<dbReference type="PROSITE" id="PS51900">
    <property type="entry name" value="CB"/>
    <property type="match status" value="1"/>
</dbReference>
<dbReference type="AlphaFoldDB" id="A0A2T4HLQ0"/>
<comment type="caution">
    <text evidence="6">The sequence shown here is derived from an EMBL/GenBank/DDBJ whole genome shotgun (WGS) entry which is preliminary data.</text>
</comment>
<dbReference type="GO" id="GO:0003677">
    <property type="term" value="F:DNA binding"/>
    <property type="evidence" value="ECO:0007669"/>
    <property type="project" value="UniProtKB-UniRule"/>
</dbReference>
<dbReference type="GO" id="GO:0015074">
    <property type="term" value="P:DNA integration"/>
    <property type="evidence" value="ECO:0007669"/>
    <property type="project" value="UniProtKB-KW"/>
</dbReference>
<name>A0A2T4HLQ0_9SPHN</name>
<organism evidence="6 7">
    <name type="scientific">Edaphosphingomonas fennica</name>
    <dbReference type="NCBI Taxonomy" id="114404"/>
    <lineage>
        <taxon>Bacteria</taxon>
        <taxon>Pseudomonadati</taxon>
        <taxon>Pseudomonadota</taxon>
        <taxon>Alphaproteobacteria</taxon>
        <taxon>Sphingomonadales</taxon>
        <taxon>Rhizorhabdaceae</taxon>
        <taxon>Edaphosphingomonas</taxon>
    </lineage>
</organism>
<evidence type="ECO:0000313" key="7">
    <source>
        <dbReference type="Proteomes" id="UP000241206"/>
    </source>
</evidence>
<gene>
    <name evidence="6" type="ORF">CV103_20110</name>
</gene>
<reference evidence="6 7" key="1">
    <citation type="submission" date="2017-11" db="EMBL/GenBank/DDBJ databases">
        <title>Sphingomonas oleivorans sp. nov., isolated from oil-contaminated soil.</title>
        <authorList>
            <person name="Wang L."/>
            <person name="Chen L."/>
        </authorList>
    </citation>
    <scope>NUCLEOTIDE SEQUENCE [LARGE SCALE GENOMIC DNA]</scope>
    <source>
        <strain evidence="6 7">K101</strain>
    </source>
</reference>
<dbReference type="InterPro" id="IPR010998">
    <property type="entry name" value="Integrase_recombinase_N"/>
</dbReference>
<dbReference type="Pfam" id="PF20172">
    <property type="entry name" value="DUF6538"/>
    <property type="match status" value="1"/>
</dbReference>
<sequence>MEQPMSYLSKRGATYYFRRVIPDELQPVIGRREFMVSLRTKDKEEAKRLIPHHVIASDKRLQEARQALAAASVPKPKAYVPSRAEVEQEEAQAEHDAQAEAELEALEPIMEAIEAGTVPDAPAVDLVRAGQLLARHERQMAAIQLEEQANARIARYAPKAEAVENSQMPKAGAAPVLLAPGIFDQWKAEGNKRAKTIAMVEKTAEWFHARVGKLPVQDITKAHVLDFKNKLIAEGQSVANINVRLSHISLLLGWAARNAIVPDNVAKGTAIPDPQAKKKRRKPFDLAALKAIFGGPVHAKGDRPEGGKGEAAYWLPVLALYTGARVRELAQLRRSDVREMEYPDAEGEMHKGWFLNITEDEDDEGLANAIKNDGSERLVPVHPKLIELGSGPINRIPLASGM</sequence>
<evidence type="ECO:0000259" key="5">
    <source>
        <dbReference type="PROSITE" id="PS51900"/>
    </source>
</evidence>
<dbReference type="EMBL" id="PHHF01000080">
    <property type="protein sequence ID" value="PTD16731.1"/>
    <property type="molecule type" value="Genomic_DNA"/>
</dbReference>
<dbReference type="Proteomes" id="UP000241206">
    <property type="component" value="Unassembled WGS sequence"/>
</dbReference>
<evidence type="ECO:0000256" key="2">
    <source>
        <dbReference type="ARBA" id="ARBA00023125"/>
    </source>
</evidence>
<keyword evidence="1" id="KW-0229">DNA integration</keyword>
<evidence type="ECO:0000256" key="1">
    <source>
        <dbReference type="ARBA" id="ARBA00022908"/>
    </source>
</evidence>
<proteinExistence type="predicted"/>